<keyword evidence="1" id="KW-0597">Phosphoprotein</keyword>
<proteinExistence type="predicted"/>
<dbReference type="SUPFAM" id="SSF52172">
    <property type="entry name" value="CheY-like"/>
    <property type="match status" value="1"/>
</dbReference>
<name>A0A1R4GLZ8_BREDI</name>
<feature type="modified residue" description="4-aspartylphosphate" evidence="1">
    <location>
        <position position="66"/>
    </location>
</feature>
<dbReference type="Pfam" id="PF00072">
    <property type="entry name" value="Response_reg"/>
    <property type="match status" value="1"/>
</dbReference>
<evidence type="ECO:0000259" key="2">
    <source>
        <dbReference type="PROSITE" id="PS50110"/>
    </source>
</evidence>
<dbReference type="EMBL" id="FUIE01000080">
    <property type="protein sequence ID" value="SJM69228.1"/>
    <property type="molecule type" value="Genomic_DNA"/>
</dbReference>
<protein>
    <submittedName>
        <fullName evidence="3">Chemotaxis regulator-transmits chemoreceptor signals to flagelllar motor components CheY</fullName>
    </submittedName>
</protein>
<sequence length="139" mass="15210">MISISRETGNDPVDPKTCLIVDDSRIIRKVARRILEDMSFDVAEAADGAEALDYCQAAMPQVVLLDWQMPVMDGLAFLRRLRDLPGGRAPKVLFCSVETRADRIAEALSAGADEYVMKPFDGEILQAKLAEVGVVQSPS</sequence>
<dbReference type="InterPro" id="IPR011006">
    <property type="entry name" value="CheY-like_superfamily"/>
</dbReference>
<dbReference type="GO" id="GO:0000160">
    <property type="term" value="P:phosphorelay signal transduction system"/>
    <property type="evidence" value="ECO:0007669"/>
    <property type="project" value="InterPro"/>
</dbReference>
<dbReference type="InterPro" id="IPR052048">
    <property type="entry name" value="ST_Response_Regulator"/>
</dbReference>
<evidence type="ECO:0000256" key="1">
    <source>
        <dbReference type="PROSITE-ProRule" id="PRU00169"/>
    </source>
</evidence>
<dbReference type="PANTHER" id="PTHR43228:SF1">
    <property type="entry name" value="TWO-COMPONENT RESPONSE REGULATOR ARR22"/>
    <property type="match status" value="1"/>
</dbReference>
<evidence type="ECO:0000313" key="4">
    <source>
        <dbReference type="Proteomes" id="UP000195766"/>
    </source>
</evidence>
<dbReference type="PANTHER" id="PTHR43228">
    <property type="entry name" value="TWO-COMPONENT RESPONSE REGULATOR"/>
    <property type="match status" value="1"/>
</dbReference>
<dbReference type="InterPro" id="IPR001789">
    <property type="entry name" value="Sig_transdc_resp-reg_receiver"/>
</dbReference>
<accession>A0A1R4GLZ8</accession>
<dbReference type="SMART" id="SM00448">
    <property type="entry name" value="REC"/>
    <property type="match status" value="1"/>
</dbReference>
<dbReference type="Gene3D" id="3.40.50.2300">
    <property type="match status" value="1"/>
</dbReference>
<evidence type="ECO:0000313" key="3">
    <source>
        <dbReference type="EMBL" id="SJM69228.1"/>
    </source>
</evidence>
<gene>
    <name evidence="3" type="ORF">FM111_13950</name>
</gene>
<dbReference type="Proteomes" id="UP000195766">
    <property type="component" value="Unassembled WGS sequence"/>
</dbReference>
<organism evidence="3 4">
    <name type="scientific">Brevundimonas diminuta 3F5N</name>
    <dbReference type="NCBI Taxonomy" id="1255603"/>
    <lineage>
        <taxon>Bacteria</taxon>
        <taxon>Pseudomonadati</taxon>
        <taxon>Pseudomonadota</taxon>
        <taxon>Alphaproteobacteria</taxon>
        <taxon>Caulobacterales</taxon>
        <taxon>Caulobacteraceae</taxon>
        <taxon>Brevundimonas</taxon>
    </lineage>
</organism>
<dbReference type="AlphaFoldDB" id="A0A1R4GLZ8"/>
<dbReference type="CDD" id="cd17546">
    <property type="entry name" value="REC_hyHK_CKI1_RcsC-like"/>
    <property type="match status" value="1"/>
</dbReference>
<dbReference type="PROSITE" id="PS50110">
    <property type="entry name" value="RESPONSE_REGULATORY"/>
    <property type="match status" value="1"/>
</dbReference>
<keyword evidence="3" id="KW-0675">Receptor</keyword>
<feature type="domain" description="Response regulatory" evidence="2">
    <location>
        <begin position="17"/>
        <end position="133"/>
    </location>
</feature>
<reference evidence="3 4" key="1">
    <citation type="submission" date="2017-02" db="EMBL/GenBank/DDBJ databases">
        <authorList>
            <person name="Peterson S.W."/>
        </authorList>
    </citation>
    <scope>NUCLEOTIDE SEQUENCE [LARGE SCALE GENOMIC DNA]</scope>
    <source>
        <strain evidence="3 4">3F5N</strain>
    </source>
</reference>